<reference evidence="1 2" key="1">
    <citation type="submission" date="2024-01" db="EMBL/GenBank/DDBJ databases">
        <authorList>
            <person name="Waweru B."/>
        </authorList>
    </citation>
    <scope>NUCLEOTIDE SEQUENCE [LARGE SCALE GENOMIC DNA]</scope>
</reference>
<proteinExistence type="predicted"/>
<dbReference type="EMBL" id="CAWUPB010001197">
    <property type="protein sequence ID" value="CAK7356087.1"/>
    <property type="molecule type" value="Genomic_DNA"/>
</dbReference>
<dbReference type="GO" id="GO:0046621">
    <property type="term" value="P:negative regulation of organ growth"/>
    <property type="evidence" value="ECO:0007669"/>
    <property type="project" value="InterPro"/>
</dbReference>
<comment type="caution">
    <text evidence="1">The sequence shown here is derived from an EMBL/GenBank/DDBJ whole genome shotgun (WGS) entry which is preliminary data.</text>
</comment>
<dbReference type="InterPro" id="IPR037547">
    <property type="entry name" value="SAMBA"/>
</dbReference>
<dbReference type="PANTHER" id="PTHR37387">
    <property type="entry name" value="PROTEIN SAMBA"/>
    <property type="match status" value="1"/>
</dbReference>
<dbReference type="Proteomes" id="UP001314170">
    <property type="component" value="Unassembled WGS sequence"/>
</dbReference>
<accession>A0AAV1SQN0</accession>
<keyword evidence="2" id="KW-1185">Reference proteome</keyword>
<gene>
    <name evidence="1" type="ORF">DCAF_LOCUS26355</name>
</gene>
<evidence type="ECO:0000313" key="2">
    <source>
        <dbReference type="Proteomes" id="UP001314170"/>
    </source>
</evidence>
<protein>
    <submittedName>
        <fullName evidence="1">Uncharacterized protein</fullName>
    </submittedName>
</protein>
<dbReference type="PANTHER" id="PTHR37387:SF1">
    <property type="entry name" value="PROTEIN SAMBA"/>
    <property type="match status" value="1"/>
</dbReference>
<dbReference type="GO" id="GO:0010997">
    <property type="term" value="F:anaphase-promoting complex binding"/>
    <property type="evidence" value="ECO:0007669"/>
    <property type="project" value="InterPro"/>
</dbReference>
<organism evidence="1 2">
    <name type="scientific">Dovyalis caffra</name>
    <dbReference type="NCBI Taxonomy" id="77055"/>
    <lineage>
        <taxon>Eukaryota</taxon>
        <taxon>Viridiplantae</taxon>
        <taxon>Streptophyta</taxon>
        <taxon>Embryophyta</taxon>
        <taxon>Tracheophyta</taxon>
        <taxon>Spermatophyta</taxon>
        <taxon>Magnoliopsida</taxon>
        <taxon>eudicotyledons</taxon>
        <taxon>Gunneridae</taxon>
        <taxon>Pentapetalae</taxon>
        <taxon>rosids</taxon>
        <taxon>fabids</taxon>
        <taxon>Malpighiales</taxon>
        <taxon>Salicaceae</taxon>
        <taxon>Flacourtieae</taxon>
        <taxon>Dovyalis</taxon>
    </lineage>
</organism>
<sequence>MNSTSPANSSVSTTAIIGGGGGSVSNVALDDFHFPSDSIQDRKDEAMLALKTDLMAALNKEVKSLDEDNWKFEGPRSRINLISRPGGFLSKKLLECNSCFDSKEKSVAAISRDSMVVDGSKHENARSIGSRGGICSLLEICQAGTPSSQGLASRVLRNLAVFDDIIENFIEDNVGFVLIGLAASGIALAQENKRAGVQPSYFVVGSGISR</sequence>
<dbReference type="AlphaFoldDB" id="A0AAV1SQN0"/>
<name>A0AAV1SQN0_9ROSI</name>
<evidence type="ECO:0000313" key="1">
    <source>
        <dbReference type="EMBL" id="CAK7356087.1"/>
    </source>
</evidence>